<dbReference type="GO" id="GO:0006310">
    <property type="term" value="P:DNA recombination"/>
    <property type="evidence" value="ECO:0007669"/>
    <property type="project" value="UniProtKB-KW"/>
</dbReference>
<feature type="domain" description="Core-binding (CB)" evidence="6">
    <location>
        <begin position="1"/>
        <end position="84"/>
    </location>
</feature>
<gene>
    <name evidence="7" type="ORF">GKD59_23030</name>
</gene>
<keyword evidence="3" id="KW-0233">DNA recombination</keyword>
<evidence type="ECO:0000256" key="3">
    <source>
        <dbReference type="ARBA" id="ARBA00023172"/>
    </source>
</evidence>
<evidence type="ECO:0000313" key="8">
    <source>
        <dbReference type="Proteomes" id="UP000463337"/>
    </source>
</evidence>
<sequence length="171" mass="19917">MTRSPFLESIRQVMRTKHYSIQTEKTYLLWIKRFILFNKKQHPKNMGEQEVTNFLTYLAVNRQVTASTQNLALCAIVFMYKHILQRELTLLPDTIKARAPKRVPSVLSHNEAMSIINQLSGSYKLMFSLLYGCGLRKAELLMLRVKDIDFESRNVYVFRGKGGKDRVTMLP</sequence>
<dbReference type="InterPro" id="IPR002104">
    <property type="entry name" value="Integrase_catalytic"/>
</dbReference>
<dbReference type="GO" id="GO:0015074">
    <property type="term" value="P:DNA integration"/>
    <property type="evidence" value="ECO:0007669"/>
    <property type="project" value="UniProtKB-KW"/>
</dbReference>
<evidence type="ECO:0000256" key="2">
    <source>
        <dbReference type="ARBA" id="ARBA00023125"/>
    </source>
</evidence>
<dbReference type="EMBL" id="WKLT01000095">
    <property type="protein sequence ID" value="MRY60702.1"/>
    <property type="molecule type" value="Genomic_DNA"/>
</dbReference>
<dbReference type="Pfam" id="PF00589">
    <property type="entry name" value="Phage_integrase"/>
    <property type="match status" value="1"/>
</dbReference>
<comment type="caution">
    <text evidence="7">The sequence shown here is derived from an EMBL/GenBank/DDBJ whole genome shotgun (WGS) entry which is preliminary data.</text>
</comment>
<dbReference type="InterPro" id="IPR004107">
    <property type="entry name" value="Integrase_SAM-like_N"/>
</dbReference>
<evidence type="ECO:0000256" key="4">
    <source>
        <dbReference type="PROSITE-ProRule" id="PRU01248"/>
    </source>
</evidence>
<keyword evidence="1" id="KW-0229">DNA integration</keyword>
<evidence type="ECO:0000256" key="1">
    <source>
        <dbReference type="ARBA" id="ARBA00022908"/>
    </source>
</evidence>
<protein>
    <submittedName>
        <fullName evidence="7">Tyrosine-type recombinase/integrase</fullName>
    </submittedName>
</protein>
<feature type="non-terminal residue" evidence="7">
    <location>
        <position position="171"/>
    </location>
</feature>
<dbReference type="InterPro" id="IPR010998">
    <property type="entry name" value="Integrase_recombinase_N"/>
</dbReference>
<proteinExistence type="predicted"/>
<dbReference type="AlphaFoldDB" id="A0A7K0GNT4"/>
<dbReference type="InterPro" id="IPR044068">
    <property type="entry name" value="CB"/>
</dbReference>
<dbReference type="Proteomes" id="UP000463337">
    <property type="component" value="Unassembled WGS sequence"/>
</dbReference>
<evidence type="ECO:0000313" key="7">
    <source>
        <dbReference type="EMBL" id="MRY60702.1"/>
    </source>
</evidence>
<reference evidence="7 8" key="1">
    <citation type="journal article" date="2019" name="Nat. Med.">
        <title>A library of human gut bacterial isolates paired with longitudinal multiomics data enables mechanistic microbiome research.</title>
        <authorList>
            <person name="Poyet M."/>
            <person name="Groussin M."/>
            <person name="Gibbons S.M."/>
            <person name="Avila-Pacheco J."/>
            <person name="Jiang X."/>
            <person name="Kearney S.M."/>
            <person name="Perrotta A.R."/>
            <person name="Berdy B."/>
            <person name="Zhao S."/>
            <person name="Lieberman T.D."/>
            <person name="Swanson P.K."/>
            <person name="Smith M."/>
            <person name="Roesemann S."/>
            <person name="Alexander J.E."/>
            <person name="Rich S.A."/>
            <person name="Livny J."/>
            <person name="Vlamakis H."/>
            <person name="Clish C."/>
            <person name="Bullock K."/>
            <person name="Deik A."/>
            <person name="Scott J."/>
            <person name="Pierce K.A."/>
            <person name="Xavier R.J."/>
            <person name="Alm E.J."/>
        </authorList>
    </citation>
    <scope>NUCLEOTIDE SEQUENCE [LARGE SCALE GENOMIC DNA]</scope>
    <source>
        <strain evidence="7 8">BIOML-A41</strain>
    </source>
</reference>
<feature type="domain" description="Tyr recombinase" evidence="5">
    <location>
        <begin position="102"/>
        <end position="171"/>
    </location>
</feature>
<dbReference type="InterPro" id="IPR013762">
    <property type="entry name" value="Integrase-like_cat_sf"/>
</dbReference>
<name>A0A7K0GNT4_PARDI</name>
<accession>A0A7K0GNT4</accession>
<organism evidence="7 8">
    <name type="scientific">Parabacteroides distasonis</name>
    <dbReference type="NCBI Taxonomy" id="823"/>
    <lineage>
        <taxon>Bacteria</taxon>
        <taxon>Pseudomonadati</taxon>
        <taxon>Bacteroidota</taxon>
        <taxon>Bacteroidia</taxon>
        <taxon>Bacteroidales</taxon>
        <taxon>Tannerellaceae</taxon>
        <taxon>Parabacteroides</taxon>
    </lineage>
</organism>
<evidence type="ECO:0000259" key="5">
    <source>
        <dbReference type="PROSITE" id="PS51898"/>
    </source>
</evidence>
<keyword evidence="2 4" id="KW-0238">DNA-binding</keyword>
<dbReference type="SUPFAM" id="SSF56349">
    <property type="entry name" value="DNA breaking-rejoining enzymes"/>
    <property type="match status" value="1"/>
</dbReference>
<dbReference type="Pfam" id="PF13495">
    <property type="entry name" value="Phage_int_SAM_4"/>
    <property type="match status" value="1"/>
</dbReference>
<dbReference type="InterPro" id="IPR011010">
    <property type="entry name" value="DNA_brk_join_enz"/>
</dbReference>
<evidence type="ECO:0000259" key="6">
    <source>
        <dbReference type="PROSITE" id="PS51900"/>
    </source>
</evidence>
<dbReference type="Gene3D" id="1.10.443.10">
    <property type="entry name" value="Intergrase catalytic core"/>
    <property type="match status" value="1"/>
</dbReference>
<dbReference type="PROSITE" id="PS51900">
    <property type="entry name" value="CB"/>
    <property type="match status" value="1"/>
</dbReference>
<dbReference type="Gene3D" id="1.10.150.130">
    <property type="match status" value="1"/>
</dbReference>
<dbReference type="GO" id="GO:0003677">
    <property type="term" value="F:DNA binding"/>
    <property type="evidence" value="ECO:0007669"/>
    <property type="project" value="UniProtKB-UniRule"/>
</dbReference>
<dbReference type="PROSITE" id="PS51898">
    <property type="entry name" value="TYR_RECOMBINASE"/>
    <property type="match status" value="1"/>
</dbReference>